<accession>A0A2N0U4G7</accession>
<dbReference type="AlphaFoldDB" id="A0A2N0U4G7"/>
<dbReference type="EMBL" id="LKTS01000001">
    <property type="protein sequence ID" value="PKD21778.1"/>
    <property type="molecule type" value="Genomic_DNA"/>
</dbReference>
<sequence length="80" mass="9505">MFFGIFICLKRDKGVETEFAERNGFRNKPGKYPLIMIMKHLHINMVFPNMEILRNNLVITPDLIGNTWNFLVLPFWYGEN</sequence>
<comment type="caution">
    <text evidence="1">The sequence shown here is derived from an EMBL/GenBank/DDBJ whole genome shotgun (WGS) entry which is preliminary data.</text>
</comment>
<organism evidence="1 2">
    <name type="scientific">Salegentibacter salinarum</name>
    <dbReference type="NCBI Taxonomy" id="447422"/>
    <lineage>
        <taxon>Bacteria</taxon>
        <taxon>Pseudomonadati</taxon>
        <taxon>Bacteroidota</taxon>
        <taxon>Flavobacteriia</taxon>
        <taxon>Flavobacteriales</taxon>
        <taxon>Flavobacteriaceae</taxon>
        <taxon>Salegentibacter</taxon>
    </lineage>
</organism>
<evidence type="ECO:0000313" key="2">
    <source>
        <dbReference type="Proteomes" id="UP000232673"/>
    </source>
</evidence>
<dbReference type="Proteomes" id="UP000232673">
    <property type="component" value="Unassembled WGS sequence"/>
</dbReference>
<gene>
    <name evidence="1" type="ORF">APR41_02020</name>
</gene>
<protein>
    <submittedName>
        <fullName evidence="1">Uncharacterized protein</fullName>
    </submittedName>
</protein>
<keyword evidence="2" id="KW-1185">Reference proteome</keyword>
<proteinExistence type="predicted"/>
<reference evidence="1 2" key="1">
    <citation type="submission" date="2015-10" db="EMBL/GenBank/DDBJ databases">
        <title>Draft genome sequence of Salegentibacter salinarum KCTC 12975.</title>
        <authorList>
            <person name="Lin W."/>
            <person name="Zheng Q."/>
        </authorList>
    </citation>
    <scope>NUCLEOTIDE SEQUENCE [LARGE SCALE GENOMIC DNA]</scope>
    <source>
        <strain evidence="1 2">KCTC 12975</strain>
    </source>
</reference>
<name>A0A2N0U4G7_9FLAO</name>
<evidence type="ECO:0000313" key="1">
    <source>
        <dbReference type="EMBL" id="PKD21778.1"/>
    </source>
</evidence>